<gene>
    <name evidence="2" type="ORF">F8S09_05125</name>
</gene>
<dbReference type="AlphaFoldDB" id="A0A7X1NV68"/>
<sequence length="154" mass="16752">MRRAGLVLLAGVLGSCAPALFPSVPDREDSPVAVVQRLGWGTPEAFAAARPRLEPLWPALDWENNGCSTPQGLGLGYRDDFDSACVVHDFAYHNLRVLEPTAGNRRASDEAFRVNLRAICARKALAARPACYSAAEAYYRAVRLRGHTRFAPGT</sequence>
<comment type="caution">
    <text evidence="2">The sequence shown here is derived from an EMBL/GenBank/DDBJ whole genome shotgun (WGS) entry which is preliminary data.</text>
</comment>
<evidence type="ECO:0000313" key="2">
    <source>
        <dbReference type="EMBL" id="MPY66079.1"/>
    </source>
</evidence>
<dbReference type="GO" id="GO:0050482">
    <property type="term" value="P:arachidonate secretion"/>
    <property type="evidence" value="ECO:0007669"/>
    <property type="project" value="InterPro"/>
</dbReference>
<dbReference type="InterPro" id="IPR036444">
    <property type="entry name" value="PLipase_A2_dom_sf"/>
</dbReference>
<evidence type="ECO:0000313" key="3">
    <source>
        <dbReference type="Proteomes" id="UP000484842"/>
    </source>
</evidence>
<dbReference type="GO" id="GO:0006644">
    <property type="term" value="P:phospholipid metabolic process"/>
    <property type="evidence" value="ECO:0007669"/>
    <property type="project" value="InterPro"/>
</dbReference>
<evidence type="ECO:0008006" key="4">
    <source>
        <dbReference type="Google" id="ProtNLM"/>
    </source>
</evidence>
<dbReference type="GO" id="GO:0004623">
    <property type="term" value="F:phospholipase A2 activity"/>
    <property type="evidence" value="ECO:0007669"/>
    <property type="project" value="InterPro"/>
</dbReference>
<dbReference type="Pfam" id="PF09056">
    <property type="entry name" value="Phospholip_A2_3"/>
    <property type="match status" value="1"/>
</dbReference>
<keyword evidence="3" id="KW-1185">Reference proteome</keyword>
<dbReference type="PROSITE" id="PS51257">
    <property type="entry name" value="PROKAR_LIPOPROTEIN"/>
    <property type="match status" value="1"/>
</dbReference>
<dbReference type="RefSeq" id="WP_152869457.1">
    <property type="nucleotide sequence ID" value="NZ_WBSL01000001.1"/>
</dbReference>
<proteinExistence type="predicted"/>
<evidence type="ECO:0000256" key="1">
    <source>
        <dbReference type="SAM" id="SignalP"/>
    </source>
</evidence>
<feature type="signal peptide" evidence="1">
    <location>
        <begin position="1"/>
        <end position="21"/>
    </location>
</feature>
<dbReference type="EMBL" id="WBSL01000001">
    <property type="protein sequence ID" value="MPY66079.1"/>
    <property type="molecule type" value="Genomic_DNA"/>
</dbReference>
<name>A0A7X1NV68_9DEIO</name>
<dbReference type="SUPFAM" id="SSF48619">
    <property type="entry name" value="Phospholipase A2, PLA2"/>
    <property type="match status" value="1"/>
</dbReference>
<reference evidence="2 3" key="1">
    <citation type="submission" date="2019-10" db="EMBL/GenBank/DDBJ databases">
        <title>Deinococcus sp. isolated from soil.</title>
        <authorList>
            <person name="Li Y."/>
            <person name="Wang J."/>
        </authorList>
    </citation>
    <scope>NUCLEOTIDE SEQUENCE [LARGE SCALE GENOMIC DNA]</scope>
    <source>
        <strain evidence="2 3">SDU3-2</strain>
    </source>
</reference>
<organism evidence="2 3">
    <name type="scientific">Deinococcus terrestris</name>
    <dbReference type="NCBI Taxonomy" id="2651870"/>
    <lineage>
        <taxon>Bacteria</taxon>
        <taxon>Thermotogati</taxon>
        <taxon>Deinococcota</taxon>
        <taxon>Deinococci</taxon>
        <taxon>Deinococcales</taxon>
        <taxon>Deinococcaceae</taxon>
        <taxon>Deinococcus</taxon>
    </lineage>
</organism>
<protein>
    <recommendedName>
        <fullName evidence="4">Phospholipase</fullName>
    </recommendedName>
</protein>
<keyword evidence="1" id="KW-0732">Signal</keyword>
<dbReference type="Gene3D" id="1.20.90.10">
    <property type="entry name" value="Phospholipase A2 domain"/>
    <property type="match status" value="1"/>
</dbReference>
<feature type="chain" id="PRO_5031097637" description="Phospholipase" evidence="1">
    <location>
        <begin position="22"/>
        <end position="154"/>
    </location>
</feature>
<dbReference type="InterPro" id="IPR015141">
    <property type="entry name" value="PLipase_A2_prok/fun"/>
</dbReference>
<dbReference type="Proteomes" id="UP000484842">
    <property type="component" value="Unassembled WGS sequence"/>
</dbReference>
<accession>A0A7X1NV68</accession>